<sequence length="35" mass="3879">MISNETHITRAGHLDSIPDVKDLQLDLSTQSIKDS</sequence>
<organism evidence="1">
    <name type="scientific">Lepeophtheirus salmonis</name>
    <name type="common">Salmon louse</name>
    <name type="synonym">Caligus salmonis</name>
    <dbReference type="NCBI Taxonomy" id="72036"/>
    <lineage>
        <taxon>Eukaryota</taxon>
        <taxon>Metazoa</taxon>
        <taxon>Ecdysozoa</taxon>
        <taxon>Arthropoda</taxon>
        <taxon>Crustacea</taxon>
        <taxon>Multicrustacea</taxon>
        <taxon>Hexanauplia</taxon>
        <taxon>Copepoda</taxon>
        <taxon>Siphonostomatoida</taxon>
        <taxon>Caligidae</taxon>
        <taxon>Lepeophtheirus</taxon>
    </lineage>
</organism>
<accession>A0A0K2TLE2</accession>
<dbReference type="EMBL" id="HACA01009368">
    <property type="protein sequence ID" value="CDW26729.1"/>
    <property type="molecule type" value="Transcribed_RNA"/>
</dbReference>
<evidence type="ECO:0000313" key="1">
    <source>
        <dbReference type="EMBL" id="CDW26729.1"/>
    </source>
</evidence>
<name>A0A0K2TLE2_LEPSM</name>
<proteinExistence type="predicted"/>
<dbReference type="AlphaFoldDB" id="A0A0K2TLE2"/>
<protein>
    <submittedName>
        <fullName evidence="1">Uncharacterized protein</fullName>
    </submittedName>
</protein>
<reference evidence="1" key="1">
    <citation type="submission" date="2014-05" db="EMBL/GenBank/DDBJ databases">
        <authorList>
            <person name="Chronopoulou M."/>
        </authorList>
    </citation>
    <scope>NUCLEOTIDE SEQUENCE</scope>
    <source>
        <tissue evidence="1">Whole organism</tissue>
    </source>
</reference>